<dbReference type="GO" id="GO:0003964">
    <property type="term" value="F:RNA-directed DNA polymerase activity"/>
    <property type="evidence" value="ECO:0007669"/>
    <property type="project" value="UniProtKB-KW"/>
</dbReference>
<keyword evidence="3" id="KW-0548">Nucleotidyltransferase</keyword>
<name>A0AAV8GXU1_9POAL</name>
<dbReference type="InterPro" id="IPR016197">
    <property type="entry name" value="Chromo-like_dom_sf"/>
</dbReference>
<evidence type="ECO:0000256" key="12">
    <source>
        <dbReference type="ARBA" id="ARBA00022932"/>
    </source>
</evidence>
<feature type="region of interest" description="Disordered" evidence="17">
    <location>
        <begin position="67"/>
        <end position="102"/>
    </location>
</feature>
<dbReference type="InterPro" id="IPR043502">
    <property type="entry name" value="DNA/RNA_pol_sf"/>
</dbReference>
<dbReference type="FunFam" id="3.30.70.270:FF:000020">
    <property type="entry name" value="Transposon Tf2-6 polyprotein-like Protein"/>
    <property type="match status" value="1"/>
</dbReference>
<keyword evidence="21" id="KW-1185">Reference proteome</keyword>
<evidence type="ECO:0000256" key="5">
    <source>
        <dbReference type="ARBA" id="ARBA00022723"/>
    </source>
</evidence>
<evidence type="ECO:0000256" key="11">
    <source>
        <dbReference type="ARBA" id="ARBA00022918"/>
    </source>
</evidence>
<dbReference type="InterPro" id="IPR012337">
    <property type="entry name" value="RNaseH-like_sf"/>
</dbReference>
<evidence type="ECO:0000256" key="10">
    <source>
        <dbReference type="ARBA" id="ARBA00022908"/>
    </source>
</evidence>
<evidence type="ECO:0000256" key="9">
    <source>
        <dbReference type="ARBA" id="ARBA00022842"/>
    </source>
</evidence>
<dbReference type="Gene3D" id="2.40.70.10">
    <property type="entry name" value="Acid Proteases"/>
    <property type="match status" value="1"/>
</dbReference>
<feature type="domain" description="Reverse transcriptase" evidence="18">
    <location>
        <begin position="621"/>
        <end position="800"/>
    </location>
</feature>
<dbReference type="GO" id="GO:0046872">
    <property type="term" value="F:metal ion binding"/>
    <property type="evidence" value="ECO:0007669"/>
    <property type="project" value="UniProtKB-KW"/>
</dbReference>
<dbReference type="InterPro" id="IPR041588">
    <property type="entry name" value="Integrase_H2C2"/>
</dbReference>
<keyword evidence="12" id="KW-0239">DNA-directed DNA polymerase</keyword>
<keyword evidence="10" id="KW-0229">DNA integration</keyword>
<dbReference type="InterPro" id="IPR043128">
    <property type="entry name" value="Rev_trsase/Diguanyl_cyclase"/>
</dbReference>
<evidence type="ECO:0000256" key="17">
    <source>
        <dbReference type="SAM" id="MobiDB-lite"/>
    </source>
</evidence>
<dbReference type="InterPro" id="IPR045358">
    <property type="entry name" value="Ty3_capsid"/>
</dbReference>
<dbReference type="InterPro" id="IPR050951">
    <property type="entry name" value="Retrovirus_Pol_polyprotein"/>
</dbReference>
<keyword evidence="11" id="KW-0695">RNA-directed DNA polymerase</keyword>
<dbReference type="InterPro" id="IPR000477">
    <property type="entry name" value="RT_dom"/>
</dbReference>
<dbReference type="PROSITE" id="PS50878">
    <property type="entry name" value="RT_POL"/>
    <property type="match status" value="1"/>
</dbReference>
<evidence type="ECO:0000256" key="14">
    <source>
        <dbReference type="ARBA" id="ARBA00023172"/>
    </source>
</evidence>
<keyword evidence="16" id="KW-0175">Coiled coil</keyword>
<evidence type="ECO:0000256" key="15">
    <source>
        <dbReference type="ARBA" id="ARBA00023268"/>
    </source>
</evidence>
<dbReference type="Pfam" id="PF00078">
    <property type="entry name" value="RVT_1"/>
    <property type="match status" value="1"/>
</dbReference>
<dbReference type="Pfam" id="PF19259">
    <property type="entry name" value="Ty3_capsid"/>
    <property type="match status" value="1"/>
</dbReference>
<comment type="caution">
    <text evidence="20">The sequence shown here is derived from an EMBL/GenBank/DDBJ whole genome shotgun (WGS) entry which is preliminary data.</text>
</comment>
<proteinExistence type="predicted"/>
<reference evidence="20" key="1">
    <citation type="submission" date="2022-08" db="EMBL/GenBank/DDBJ databases">
        <authorList>
            <person name="Marques A."/>
        </authorList>
    </citation>
    <scope>NUCLEOTIDE SEQUENCE</scope>
    <source>
        <strain evidence="20">RhyPub2mFocal</strain>
        <tissue evidence="20">Leaves</tissue>
    </source>
</reference>
<dbReference type="SUPFAM" id="SSF56672">
    <property type="entry name" value="DNA/RNA polymerases"/>
    <property type="match status" value="1"/>
</dbReference>
<dbReference type="GO" id="GO:0003887">
    <property type="term" value="F:DNA-directed DNA polymerase activity"/>
    <property type="evidence" value="ECO:0007669"/>
    <property type="project" value="UniProtKB-KW"/>
</dbReference>
<dbReference type="GO" id="GO:0006310">
    <property type="term" value="P:DNA recombination"/>
    <property type="evidence" value="ECO:0007669"/>
    <property type="project" value="UniProtKB-KW"/>
</dbReference>
<dbReference type="InterPro" id="IPR056924">
    <property type="entry name" value="SH3_Tf2-1"/>
</dbReference>
<dbReference type="Gene3D" id="3.10.10.10">
    <property type="entry name" value="HIV Type 1 Reverse Transcriptase, subunit A, domain 1"/>
    <property type="match status" value="1"/>
</dbReference>
<dbReference type="Pfam" id="PF24626">
    <property type="entry name" value="SH3_Tf2-1"/>
    <property type="match status" value="1"/>
</dbReference>
<keyword evidence="4" id="KW-0540">Nuclease</keyword>
<dbReference type="Gene3D" id="3.10.20.370">
    <property type="match status" value="1"/>
</dbReference>
<keyword evidence="1" id="KW-0645">Protease</keyword>
<dbReference type="CDD" id="cd00303">
    <property type="entry name" value="retropepsin_like"/>
    <property type="match status" value="1"/>
</dbReference>
<evidence type="ECO:0000256" key="16">
    <source>
        <dbReference type="SAM" id="Coils"/>
    </source>
</evidence>
<evidence type="ECO:0000256" key="6">
    <source>
        <dbReference type="ARBA" id="ARBA00022750"/>
    </source>
</evidence>
<dbReference type="Proteomes" id="UP001140206">
    <property type="component" value="Chromosome 1"/>
</dbReference>
<dbReference type="Pfam" id="PF17919">
    <property type="entry name" value="RT_RNaseH_2"/>
    <property type="match status" value="1"/>
</dbReference>
<dbReference type="GO" id="GO:0006508">
    <property type="term" value="P:proteolysis"/>
    <property type="evidence" value="ECO:0007669"/>
    <property type="project" value="UniProtKB-KW"/>
</dbReference>
<dbReference type="SUPFAM" id="SSF50630">
    <property type="entry name" value="Acid proteases"/>
    <property type="match status" value="1"/>
</dbReference>
<dbReference type="Gene3D" id="3.30.70.270">
    <property type="match status" value="2"/>
</dbReference>
<dbReference type="PROSITE" id="PS50994">
    <property type="entry name" value="INTEGRASE"/>
    <property type="match status" value="1"/>
</dbReference>
<dbReference type="PANTHER" id="PTHR37984:SF5">
    <property type="entry name" value="PROTEIN NYNRIN-LIKE"/>
    <property type="match status" value="1"/>
</dbReference>
<feature type="coiled-coil region" evidence="16">
    <location>
        <begin position="11"/>
        <end position="67"/>
    </location>
</feature>
<keyword evidence="15" id="KW-0511">Multifunctional enzyme</keyword>
<evidence type="ECO:0000313" key="21">
    <source>
        <dbReference type="Proteomes" id="UP001140206"/>
    </source>
</evidence>
<evidence type="ECO:0000313" key="20">
    <source>
        <dbReference type="EMBL" id="KAJ4810364.1"/>
    </source>
</evidence>
<dbReference type="SUPFAM" id="SSF54160">
    <property type="entry name" value="Chromo domain-like"/>
    <property type="match status" value="1"/>
</dbReference>
<gene>
    <name evidence="20" type="ORF">LUZ62_022930</name>
</gene>
<keyword evidence="6" id="KW-0064">Aspartyl protease</keyword>
<sequence length="1540" mass="176599">MTSTRAGSAVIEEMKSQITQLQSEIEKVAKDGETRSNQLRDHLTMAMKDQTERMELLFERLLKEKEQPVSGASGAGVLGKRPPHEAETPFSEHNHQGDASRRVTIPPLSLPKIDFPIFDGSEPYEWLLKAEYYFDLYQVPHTHKTRLSVIYFTGEATAWYRNFRLRFENPPWELLIEEMFARFARNVGQELIGEFKRMQQGGKVSEYIRQFDNCKARLQHDRPYIPSDFYLAAFIEGLKEELRAMVSILKPQSLNEAYNYALQYESVQESQFRRLRPPVRPPYQVTLPRGRNDTDKQLVPVEKDFRNWQPSNTPRNNQYEHRKALNLCHKCNGNWFPGHRCDNKTVNLLLGPHDIQYENEPFCEEYIESPTEGEPLEEAVVSFFTSQETKRVKNMKLRGTVGTKKVDALVDSGSTHSFVNPEVLHSQSFLVSKNTPMAVMVANGNKMVTDLECKALKFSIQGHEFQKDMRVLDVKGYDLILGLDWLTEMGPMMVDWGTGSIEFKKGNQMVKLQVRDEIAEVHLCHQLINIDQEIKEGSEVIVAHIFELEPDNNSSTMATLNVESVLNRYQEVFTEPSSLPPPRSVDHQIPLLPDSQPVSLRPYRYSHFQKLEIEKIIEELLRNNFIQPSSSPFASPILLVKKKDGTWRMCVDYRKLNACTIKDKYPIPIIEDLLDELYGAKYFSKIDLRSGYHQIRMHAQDIPKTAFRTHEGHYEYTVMPFGLSNAPATFQKLMNHIFKPYLRKFVLVFFDDILVYSATEELHHFHLSQTLDLLKAHQLFAKRSKCQFGMTELEYLGHIISQNGVATDPHKISAMLQWPTPTSVKALRGFLGLTGYYRRFIKDYGTISKPLTNQLKKNAFSWDAQAEAAFSQLKQAVTSAPVLAIPDFSQPFIIETDASAKGIGAVLMQNKRPIAFLSKSLGVKAQGLSTYEKEFLALLTAVQKWRHYLIGAKFIIKTDQISLKHLLEQRLTHSMQHKGLCKLLGLDYVIEYKRGCENKVADALSRREESPSLMEQQLLAVSELVPVWVEEVKQSYDNDTWSQDIITRLNEGTADNANYTLQNGLLRYKNRICVGNSNMWREKLLKEMHDSNLGGHSGILGTYQRLKSFFYWPKMKDTVHDYVRQCHVCQMSKHEQVPSPGLLQPLPIPDEAWSSVSLDFITGLPKSEGKEVILVVVDRLTKYAHFMALSHPFKASDVAHSFLNNVYKLHGLPSNLISDRDPVFTSNFWKELMTKVGIKLNLSTAYHPQSDGQTERVNQCLESYLRSMVHSQQKNWHKWLPLSEWWYNTHFHSSIKTTPFQALYGYSPPQLPMGTPPKSSVEAVNQVLKDRHQVMWELKQQLQKSQDRMKKFADTKRTERVFEVGQWVYLKLQPYRQLSVKGISGKKLGLKYYGPFEIIDKVGPVAYKLQLPAGSLIHPVFHVSQLKLKLGNGHTVTPALPMINPNGNVQMVPDTILERKLYKKGNAAGVKVLIKWSHGTVDDATWEDYQSLAQRFPQFILEDKELFKKGGMSGTGTIEHNEEIAVGATNTVEENRADRT</sequence>
<dbReference type="FunFam" id="3.10.20.370:FF:000001">
    <property type="entry name" value="Retrovirus-related Pol polyprotein from transposon 17.6-like protein"/>
    <property type="match status" value="1"/>
</dbReference>
<organism evidence="20 21">
    <name type="scientific">Rhynchospora pubera</name>
    <dbReference type="NCBI Taxonomy" id="906938"/>
    <lineage>
        <taxon>Eukaryota</taxon>
        <taxon>Viridiplantae</taxon>
        <taxon>Streptophyta</taxon>
        <taxon>Embryophyta</taxon>
        <taxon>Tracheophyta</taxon>
        <taxon>Spermatophyta</taxon>
        <taxon>Magnoliopsida</taxon>
        <taxon>Liliopsida</taxon>
        <taxon>Poales</taxon>
        <taxon>Cyperaceae</taxon>
        <taxon>Cyperoideae</taxon>
        <taxon>Rhynchosporeae</taxon>
        <taxon>Rhynchospora</taxon>
    </lineage>
</organism>
<evidence type="ECO:0000259" key="19">
    <source>
        <dbReference type="PROSITE" id="PS50994"/>
    </source>
</evidence>
<keyword evidence="14" id="KW-0233">DNA recombination</keyword>
<evidence type="ECO:0000256" key="1">
    <source>
        <dbReference type="ARBA" id="ARBA00022670"/>
    </source>
</evidence>
<evidence type="ECO:0000256" key="8">
    <source>
        <dbReference type="ARBA" id="ARBA00022801"/>
    </source>
</evidence>
<dbReference type="InterPro" id="IPR021109">
    <property type="entry name" value="Peptidase_aspartic_dom_sf"/>
</dbReference>
<keyword evidence="9" id="KW-0460">Magnesium</keyword>
<evidence type="ECO:0000256" key="2">
    <source>
        <dbReference type="ARBA" id="ARBA00022679"/>
    </source>
</evidence>
<dbReference type="PANTHER" id="PTHR37984">
    <property type="entry name" value="PROTEIN CBG26694"/>
    <property type="match status" value="1"/>
</dbReference>
<dbReference type="InterPro" id="IPR001584">
    <property type="entry name" value="Integrase_cat-core"/>
</dbReference>
<evidence type="ECO:0000256" key="3">
    <source>
        <dbReference type="ARBA" id="ARBA00022695"/>
    </source>
</evidence>
<keyword evidence="2" id="KW-0808">Transferase</keyword>
<keyword evidence="5" id="KW-0479">Metal-binding</keyword>
<dbReference type="Gene3D" id="3.30.420.10">
    <property type="entry name" value="Ribonuclease H-like superfamily/Ribonuclease H"/>
    <property type="match status" value="1"/>
</dbReference>
<protein>
    <submittedName>
        <fullName evidence="20">Polyprotein</fullName>
    </submittedName>
</protein>
<dbReference type="GO" id="GO:0004190">
    <property type="term" value="F:aspartic-type endopeptidase activity"/>
    <property type="evidence" value="ECO:0007669"/>
    <property type="project" value="UniProtKB-KW"/>
</dbReference>
<dbReference type="EMBL" id="JAMFTS010000001">
    <property type="protein sequence ID" value="KAJ4810364.1"/>
    <property type="molecule type" value="Genomic_DNA"/>
</dbReference>
<evidence type="ECO:0000259" key="18">
    <source>
        <dbReference type="PROSITE" id="PS50878"/>
    </source>
</evidence>
<dbReference type="FunFam" id="3.10.10.10:FF:000007">
    <property type="entry name" value="Retrovirus-related Pol polyprotein from transposon 17.6-like Protein"/>
    <property type="match status" value="1"/>
</dbReference>
<keyword evidence="13" id="KW-0238">DNA-binding</keyword>
<evidence type="ECO:0000256" key="13">
    <source>
        <dbReference type="ARBA" id="ARBA00023125"/>
    </source>
</evidence>
<dbReference type="SUPFAM" id="SSF53098">
    <property type="entry name" value="Ribonuclease H-like"/>
    <property type="match status" value="1"/>
</dbReference>
<evidence type="ECO:0000256" key="4">
    <source>
        <dbReference type="ARBA" id="ARBA00022722"/>
    </source>
</evidence>
<dbReference type="CDD" id="cd09274">
    <property type="entry name" value="RNase_HI_RT_Ty3"/>
    <property type="match status" value="1"/>
</dbReference>
<dbReference type="InterPro" id="IPR041577">
    <property type="entry name" value="RT_RNaseH_2"/>
</dbReference>
<dbReference type="GO" id="GO:0015074">
    <property type="term" value="P:DNA integration"/>
    <property type="evidence" value="ECO:0007669"/>
    <property type="project" value="UniProtKB-KW"/>
</dbReference>
<dbReference type="Gene3D" id="1.10.340.70">
    <property type="match status" value="1"/>
</dbReference>
<dbReference type="Pfam" id="PF08284">
    <property type="entry name" value="RVP_2"/>
    <property type="match status" value="1"/>
</dbReference>
<accession>A0AAV8GXU1</accession>
<keyword evidence="8" id="KW-0378">Hydrolase</keyword>
<keyword evidence="7" id="KW-0255">Endonuclease</keyword>
<feature type="compositionally biased region" description="Basic and acidic residues" evidence="17">
    <location>
        <begin position="82"/>
        <end position="101"/>
    </location>
</feature>
<evidence type="ECO:0000256" key="7">
    <source>
        <dbReference type="ARBA" id="ARBA00022759"/>
    </source>
</evidence>
<dbReference type="InterPro" id="IPR036397">
    <property type="entry name" value="RNaseH_sf"/>
</dbReference>
<dbReference type="FunFam" id="3.30.420.10:FF:000032">
    <property type="entry name" value="Retrovirus-related Pol polyprotein from transposon 297-like Protein"/>
    <property type="match status" value="1"/>
</dbReference>
<feature type="domain" description="Integrase catalytic" evidence="19">
    <location>
        <begin position="1143"/>
        <end position="1307"/>
    </location>
</feature>
<dbReference type="GO" id="GO:0003677">
    <property type="term" value="F:DNA binding"/>
    <property type="evidence" value="ECO:0007669"/>
    <property type="project" value="UniProtKB-KW"/>
</dbReference>
<dbReference type="GO" id="GO:0004519">
    <property type="term" value="F:endonuclease activity"/>
    <property type="evidence" value="ECO:0007669"/>
    <property type="project" value="UniProtKB-KW"/>
</dbReference>
<dbReference type="FunFam" id="1.10.340.70:FF:000001">
    <property type="entry name" value="Retrovirus-related Pol polyprotein from transposon gypsy-like Protein"/>
    <property type="match status" value="1"/>
</dbReference>
<dbReference type="CDD" id="cd01647">
    <property type="entry name" value="RT_LTR"/>
    <property type="match status" value="1"/>
</dbReference>
<dbReference type="Pfam" id="PF17921">
    <property type="entry name" value="Integrase_H2C2"/>
    <property type="match status" value="1"/>
</dbReference>